<organism evidence="2 3">
    <name type="scientific">Eumeta variegata</name>
    <name type="common">Bagworm moth</name>
    <name type="synonym">Eumeta japonica</name>
    <dbReference type="NCBI Taxonomy" id="151549"/>
    <lineage>
        <taxon>Eukaryota</taxon>
        <taxon>Metazoa</taxon>
        <taxon>Ecdysozoa</taxon>
        <taxon>Arthropoda</taxon>
        <taxon>Hexapoda</taxon>
        <taxon>Insecta</taxon>
        <taxon>Pterygota</taxon>
        <taxon>Neoptera</taxon>
        <taxon>Endopterygota</taxon>
        <taxon>Lepidoptera</taxon>
        <taxon>Glossata</taxon>
        <taxon>Ditrysia</taxon>
        <taxon>Tineoidea</taxon>
        <taxon>Psychidae</taxon>
        <taxon>Oiketicinae</taxon>
        <taxon>Eumeta</taxon>
    </lineage>
</organism>
<feature type="compositionally biased region" description="Polar residues" evidence="1">
    <location>
        <begin position="178"/>
        <end position="198"/>
    </location>
</feature>
<evidence type="ECO:0000313" key="2">
    <source>
        <dbReference type="EMBL" id="GBP91686.1"/>
    </source>
</evidence>
<dbReference type="OrthoDB" id="412981at2759"/>
<gene>
    <name evidence="2" type="ORF">EVAR_100266_1</name>
</gene>
<dbReference type="Proteomes" id="UP000299102">
    <property type="component" value="Unassembled WGS sequence"/>
</dbReference>
<feature type="region of interest" description="Disordered" evidence="1">
    <location>
        <begin position="176"/>
        <end position="234"/>
    </location>
</feature>
<accession>A0A4C1ZT89</accession>
<comment type="caution">
    <text evidence="2">The sequence shown here is derived from an EMBL/GenBank/DDBJ whole genome shotgun (WGS) entry which is preliminary data.</text>
</comment>
<sequence length="349" mass="40234">MHSPFQLRQLHHATPTVTPIVTLTSPTVPMPTVLASHLLELQNQLQYMYNVLGETKFQPRQELRLSNYFVYHRDKISSQSILYRGNAILVWRDITHGGLELPKFTPIYSPGIQMSSASSELRLIAAYHPPRSRLCFTNVHISSITWGSRDKWPAGKQLLLNSENIRHLYHARHCRPNDLSTTDTPQRLKQESSLSISLSRPDETDLPRVFRPPTMQRPQGSRHRRMTRGPHIERDLNRLTEELATAERTFREILAEHLEKQFTPHPASNSSEISLYHAQVERRIQKLFSAPASLLSEDYFISPTETVKMTFLLPKPRAPISDRISNAVIKQLPRRGLVAMTRLFNEILY</sequence>
<dbReference type="EMBL" id="BGZK01002196">
    <property type="protein sequence ID" value="GBP91686.1"/>
    <property type="molecule type" value="Genomic_DNA"/>
</dbReference>
<keyword evidence="3" id="KW-1185">Reference proteome</keyword>
<reference evidence="2 3" key="1">
    <citation type="journal article" date="2019" name="Commun. Biol.">
        <title>The bagworm genome reveals a unique fibroin gene that provides high tensile strength.</title>
        <authorList>
            <person name="Kono N."/>
            <person name="Nakamura H."/>
            <person name="Ohtoshi R."/>
            <person name="Tomita M."/>
            <person name="Numata K."/>
            <person name="Arakawa K."/>
        </authorList>
    </citation>
    <scope>NUCLEOTIDE SEQUENCE [LARGE SCALE GENOMIC DNA]</scope>
</reference>
<proteinExistence type="predicted"/>
<protein>
    <submittedName>
        <fullName evidence="2">Uncharacterized protein</fullName>
    </submittedName>
</protein>
<dbReference type="AlphaFoldDB" id="A0A4C1ZT89"/>
<evidence type="ECO:0000313" key="3">
    <source>
        <dbReference type="Proteomes" id="UP000299102"/>
    </source>
</evidence>
<evidence type="ECO:0000256" key="1">
    <source>
        <dbReference type="SAM" id="MobiDB-lite"/>
    </source>
</evidence>
<name>A0A4C1ZT89_EUMVA</name>